<keyword evidence="1" id="KW-1133">Transmembrane helix</keyword>
<gene>
    <name evidence="2" type="ORF">LSALG_LOCUS28786</name>
</gene>
<dbReference type="AlphaFoldDB" id="A0AA35ZD49"/>
<dbReference type="EMBL" id="OX465082">
    <property type="protein sequence ID" value="CAI9289552.1"/>
    <property type="molecule type" value="Genomic_DNA"/>
</dbReference>
<accession>A0AA35ZD49</accession>
<protein>
    <recommendedName>
        <fullName evidence="4">Transmembrane protein</fullName>
    </recommendedName>
</protein>
<dbReference type="SUPFAM" id="SSF101447">
    <property type="entry name" value="Formin homology 2 domain (FH2 domain)"/>
    <property type="match status" value="1"/>
</dbReference>
<dbReference type="PANTHER" id="PTHR36353:SF1">
    <property type="entry name" value="TRANSMEMBRANE PROTEIN"/>
    <property type="match status" value="1"/>
</dbReference>
<dbReference type="InterPro" id="IPR056715">
    <property type="entry name" value="DUF7813"/>
</dbReference>
<sequence length="433" mass="49371">MNEHPPPPPPPPPPPRRIVVLPTATAVLTRTTSIFFTRKNFLMFLVLSILLSFQRLNIDIATNSLTSYIDNQSSIQSFFSRTHEPPNPTGTTTVRRPFLHLPGVGSLDDDFFTEDDEFDRRSLPNPQSNSTSFILDSSDSQLGFSNSVSDTGINASEINDSVPIDETAESNSDSQSLKTSDLERHGFTALFFPFGAFCASYGYLVLGFVSTYAYVHGVIFVLVLNDFCMRYNSFIATYLNGCSLGLKRLCRNILMRWIIRSVFSLLLGICFFGQIEDKHTLVKIFVRLIFMPYSIFSPWVKGFEKEREDFILPWLFVDFLTSFVLTLDPWIVMADPRRNWREVVQEGWNLLSLSLHPAYNLKSFESIVCGPYARWVFARTFGDFFARALHCLMEVYFMVAWLMYYLSVKSIDANSSGQPFGQRELEAMLGDVR</sequence>
<evidence type="ECO:0008006" key="4">
    <source>
        <dbReference type="Google" id="ProtNLM"/>
    </source>
</evidence>
<reference evidence="2" key="1">
    <citation type="submission" date="2023-04" db="EMBL/GenBank/DDBJ databases">
        <authorList>
            <person name="Vijverberg K."/>
            <person name="Xiong W."/>
            <person name="Schranz E."/>
        </authorList>
    </citation>
    <scope>NUCLEOTIDE SEQUENCE</scope>
</reference>
<evidence type="ECO:0000256" key="1">
    <source>
        <dbReference type="SAM" id="Phobius"/>
    </source>
</evidence>
<dbReference type="PANTHER" id="PTHR36353">
    <property type="entry name" value="TRANSMEMBRANE PROTEIN"/>
    <property type="match status" value="1"/>
</dbReference>
<name>A0AA35ZD49_LACSI</name>
<keyword evidence="1" id="KW-0812">Transmembrane</keyword>
<feature type="transmembrane region" description="Helical" evidence="1">
    <location>
        <begin position="312"/>
        <end position="332"/>
    </location>
</feature>
<feature type="transmembrane region" description="Helical" evidence="1">
    <location>
        <begin position="212"/>
        <end position="229"/>
    </location>
</feature>
<keyword evidence="1" id="KW-0472">Membrane</keyword>
<keyword evidence="3" id="KW-1185">Reference proteome</keyword>
<proteinExistence type="predicted"/>
<evidence type="ECO:0000313" key="2">
    <source>
        <dbReference type="EMBL" id="CAI9289552.1"/>
    </source>
</evidence>
<feature type="transmembrane region" description="Helical" evidence="1">
    <location>
        <begin position="384"/>
        <end position="406"/>
    </location>
</feature>
<feature type="transmembrane region" description="Helical" evidence="1">
    <location>
        <begin position="257"/>
        <end position="275"/>
    </location>
</feature>
<organism evidence="2 3">
    <name type="scientific">Lactuca saligna</name>
    <name type="common">Willowleaf lettuce</name>
    <dbReference type="NCBI Taxonomy" id="75948"/>
    <lineage>
        <taxon>Eukaryota</taxon>
        <taxon>Viridiplantae</taxon>
        <taxon>Streptophyta</taxon>
        <taxon>Embryophyta</taxon>
        <taxon>Tracheophyta</taxon>
        <taxon>Spermatophyta</taxon>
        <taxon>Magnoliopsida</taxon>
        <taxon>eudicotyledons</taxon>
        <taxon>Gunneridae</taxon>
        <taxon>Pentapetalae</taxon>
        <taxon>asterids</taxon>
        <taxon>campanulids</taxon>
        <taxon>Asterales</taxon>
        <taxon>Asteraceae</taxon>
        <taxon>Cichorioideae</taxon>
        <taxon>Cichorieae</taxon>
        <taxon>Lactucinae</taxon>
        <taxon>Lactuca</taxon>
    </lineage>
</organism>
<dbReference type="Pfam" id="PF25105">
    <property type="entry name" value="DUF7813"/>
    <property type="match status" value="1"/>
</dbReference>
<dbReference type="Proteomes" id="UP001177003">
    <property type="component" value="Chromosome 6"/>
</dbReference>
<evidence type="ECO:0000313" key="3">
    <source>
        <dbReference type="Proteomes" id="UP001177003"/>
    </source>
</evidence>